<dbReference type="PANTHER" id="PTHR37723:SF1">
    <property type="entry name" value="PROTEIN FAR-RED-ELONGATED HYPOCOTYL 1-LIKE"/>
    <property type="match status" value="1"/>
</dbReference>
<comment type="caution">
    <text evidence="1">The sequence shown here is derived from an EMBL/GenBank/DDBJ whole genome shotgun (WGS) entry which is preliminary data.</text>
</comment>
<evidence type="ECO:0000313" key="1">
    <source>
        <dbReference type="EMBL" id="KAL0375225.1"/>
    </source>
</evidence>
<dbReference type="AlphaFoldDB" id="A0AAW2R4R4"/>
<gene>
    <name evidence="1" type="ORF">Sradi_3438200</name>
</gene>
<dbReference type="GO" id="GO:0061608">
    <property type="term" value="F:nuclear import signal receptor activity"/>
    <property type="evidence" value="ECO:0007669"/>
    <property type="project" value="TreeGrafter"/>
</dbReference>
<organism evidence="1">
    <name type="scientific">Sesamum radiatum</name>
    <name type="common">Black benniseed</name>
    <dbReference type="NCBI Taxonomy" id="300843"/>
    <lineage>
        <taxon>Eukaryota</taxon>
        <taxon>Viridiplantae</taxon>
        <taxon>Streptophyta</taxon>
        <taxon>Embryophyta</taxon>
        <taxon>Tracheophyta</taxon>
        <taxon>Spermatophyta</taxon>
        <taxon>Magnoliopsida</taxon>
        <taxon>eudicotyledons</taxon>
        <taxon>Gunneridae</taxon>
        <taxon>Pentapetalae</taxon>
        <taxon>asterids</taxon>
        <taxon>lamiids</taxon>
        <taxon>Lamiales</taxon>
        <taxon>Pedaliaceae</taxon>
        <taxon>Sesamum</taxon>
    </lineage>
</organism>
<dbReference type="GO" id="GO:0009639">
    <property type="term" value="P:response to red or far red light"/>
    <property type="evidence" value="ECO:0007669"/>
    <property type="project" value="InterPro"/>
</dbReference>
<proteinExistence type="predicted"/>
<protein>
    <submittedName>
        <fullName evidence="1">Protein FAR-RED ELONGATED HYPOCOTYL 1</fullName>
    </submittedName>
</protein>
<dbReference type="GO" id="GO:0005737">
    <property type="term" value="C:cytoplasm"/>
    <property type="evidence" value="ECO:0007669"/>
    <property type="project" value="TreeGrafter"/>
</dbReference>
<dbReference type="GO" id="GO:0051457">
    <property type="term" value="P:maintenance of protein location in nucleus"/>
    <property type="evidence" value="ECO:0007669"/>
    <property type="project" value="TreeGrafter"/>
</dbReference>
<sequence>MDGFRKKFFDISILLINWRALNKLPCIAYLNKKRKLHAELLGGPSPKHLCWGEKLEYDSSSVSSTEPKEVRSIILARGGESYPESAKDSCSFHGDVDSIMSPCDDAKTYLSYSETSVSVQPCTSSARWVGTSFQNGLYSLESRAGTKSSSCKSESLSICEELEYLHHDYATLPSDYYEDHLIEFGSHADCSCSEYQNDGTEHHLIGDLLYSNSVAPSNYVLSSGRWSVTQDTQPGTRKLTIDKEFEQYFSALML</sequence>
<dbReference type="InterPro" id="IPR037766">
    <property type="entry name" value="FHY1"/>
</dbReference>
<dbReference type="PANTHER" id="PTHR37723">
    <property type="entry name" value="PROTEIN FAR-RED ELONGATED HYPOCOTYL 1"/>
    <property type="match status" value="1"/>
</dbReference>
<dbReference type="EMBL" id="JACGWJ010000014">
    <property type="protein sequence ID" value="KAL0375225.1"/>
    <property type="molecule type" value="Genomic_DNA"/>
</dbReference>
<name>A0AAW2R4R4_SESRA</name>
<dbReference type="GO" id="GO:0016607">
    <property type="term" value="C:nuclear speck"/>
    <property type="evidence" value="ECO:0007669"/>
    <property type="project" value="TreeGrafter"/>
</dbReference>
<accession>A0AAW2R4R4</accession>
<reference evidence="1" key="2">
    <citation type="journal article" date="2024" name="Plant">
        <title>Genomic evolution and insights into agronomic trait innovations of Sesamum species.</title>
        <authorList>
            <person name="Miao H."/>
            <person name="Wang L."/>
            <person name="Qu L."/>
            <person name="Liu H."/>
            <person name="Sun Y."/>
            <person name="Le M."/>
            <person name="Wang Q."/>
            <person name="Wei S."/>
            <person name="Zheng Y."/>
            <person name="Lin W."/>
            <person name="Duan Y."/>
            <person name="Cao H."/>
            <person name="Xiong S."/>
            <person name="Wang X."/>
            <person name="Wei L."/>
            <person name="Li C."/>
            <person name="Ma Q."/>
            <person name="Ju M."/>
            <person name="Zhao R."/>
            <person name="Li G."/>
            <person name="Mu C."/>
            <person name="Tian Q."/>
            <person name="Mei H."/>
            <person name="Zhang T."/>
            <person name="Gao T."/>
            <person name="Zhang H."/>
        </authorList>
    </citation>
    <scope>NUCLEOTIDE SEQUENCE</scope>
    <source>
        <strain evidence="1">G02</strain>
    </source>
</reference>
<reference evidence="1" key="1">
    <citation type="submission" date="2020-06" db="EMBL/GenBank/DDBJ databases">
        <authorList>
            <person name="Li T."/>
            <person name="Hu X."/>
            <person name="Zhang T."/>
            <person name="Song X."/>
            <person name="Zhang H."/>
            <person name="Dai N."/>
            <person name="Sheng W."/>
            <person name="Hou X."/>
            <person name="Wei L."/>
        </authorList>
    </citation>
    <scope>NUCLEOTIDE SEQUENCE</scope>
    <source>
        <strain evidence="1">G02</strain>
        <tissue evidence="1">Leaf</tissue>
    </source>
</reference>